<proteinExistence type="predicted"/>
<comment type="caution">
    <text evidence="2">The sequence shown here is derived from an EMBL/GenBank/DDBJ whole genome shotgun (WGS) entry which is preliminary data.</text>
</comment>
<gene>
    <name evidence="2" type="ORF">O181_043058</name>
</gene>
<evidence type="ECO:0000256" key="1">
    <source>
        <dbReference type="SAM" id="MobiDB-lite"/>
    </source>
</evidence>
<protein>
    <submittedName>
        <fullName evidence="2">Uncharacterized protein</fullName>
    </submittedName>
</protein>
<reference evidence="2" key="1">
    <citation type="submission" date="2021-03" db="EMBL/GenBank/DDBJ databases">
        <title>Draft genome sequence of rust myrtle Austropuccinia psidii MF-1, a brazilian biotype.</title>
        <authorList>
            <person name="Quecine M.C."/>
            <person name="Pachon D.M.R."/>
            <person name="Bonatelli M.L."/>
            <person name="Correr F.H."/>
            <person name="Franceschini L.M."/>
            <person name="Leite T.F."/>
            <person name="Margarido G.R.A."/>
            <person name="Almeida C.A."/>
            <person name="Ferrarezi J.A."/>
            <person name="Labate C.A."/>
        </authorList>
    </citation>
    <scope>NUCLEOTIDE SEQUENCE</scope>
    <source>
        <strain evidence="2">MF-1</strain>
    </source>
</reference>
<feature type="compositionally biased region" description="Basic and acidic residues" evidence="1">
    <location>
        <begin position="48"/>
        <end position="59"/>
    </location>
</feature>
<keyword evidence="3" id="KW-1185">Reference proteome</keyword>
<dbReference type="EMBL" id="AVOT02017319">
    <property type="protein sequence ID" value="MBW0503343.1"/>
    <property type="molecule type" value="Genomic_DNA"/>
</dbReference>
<evidence type="ECO:0000313" key="3">
    <source>
        <dbReference type="Proteomes" id="UP000765509"/>
    </source>
</evidence>
<organism evidence="2 3">
    <name type="scientific">Austropuccinia psidii MF-1</name>
    <dbReference type="NCBI Taxonomy" id="1389203"/>
    <lineage>
        <taxon>Eukaryota</taxon>
        <taxon>Fungi</taxon>
        <taxon>Dikarya</taxon>
        <taxon>Basidiomycota</taxon>
        <taxon>Pucciniomycotina</taxon>
        <taxon>Pucciniomycetes</taxon>
        <taxon>Pucciniales</taxon>
        <taxon>Sphaerophragmiaceae</taxon>
        <taxon>Austropuccinia</taxon>
    </lineage>
</organism>
<sequence>MTLVLFLKSVSPRFCPAIEGQLNEEVVQLFPQYLPTPSPVNFENNQPNKKDKIRLELKSISHNSSIHPQESDSDGPKPTSKKLLIPTADIRVFDQFNAEEEEAKEEELRDGFEKGKETGN</sequence>
<dbReference type="AlphaFoldDB" id="A0A9Q3DKJ9"/>
<evidence type="ECO:0000313" key="2">
    <source>
        <dbReference type="EMBL" id="MBW0503343.1"/>
    </source>
</evidence>
<dbReference type="Proteomes" id="UP000765509">
    <property type="component" value="Unassembled WGS sequence"/>
</dbReference>
<accession>A0A9Q3DKJ9</accession>
<feature type="compositionally biased region" description="Basic and acidic residues" evidence="1">
    <location>
        <begin position="106"/>
        <end position="120"/>
    </location>
</feature>
<name>A0A9Q3DKJ9_9BASI</name>
<feature type="region of interest" description="Disordered" evidence="1">
    <location>
        <begin position="35"/>
        <end position="120"/>
    </location>
</feature>